<accession>A0A409Y7J4</accession>
<dbReference type="AlphaFoldDB" id="A0A409Y7J4"/>
<dbReference type="PANTHER" id="PTHR31642:SF310">
    <property type="entry name" value="FATTY ALCOHOL:CAFFEOYL-COA ACYLTRANSFERASE"/>
    <property type="match status" value="1"/>
</dbReference>
<evidence type="ECO:0000256" key="1">
    <source>
        <dbReference type="ARBA" id="ARBA00022679"/>
    </source>
</evidence>
<protein>
    <submittedName>
        <fullName evidence="2">Uncharacterized protein</fullName>
    </submittedName>
</protein>
<sequence>MENTHPSREFATQHLTLFDGMCAESAIFGGWLVQGLLDIGQLENALLRVVAKWPLLAGRIQEIEKMRYVVKIPLGHLPAGYAPFVLTSATSERPISDFIELPTPIVSDIPPLSLFVHSSAPCTTRTWVAQQLPLMFWHLTYFKHPGKEYTCIGMTVSHALVDGPGMGLIFKAVEAETLNKAWVAPPLPHIGDNENPLQAFLDQAEADAVSLGSGLPDPASYPTLALGGLWFLLGYIFFNMWQQLWHGASMRLVLLPKEVVDHLDSTCRKEMAWEERDASKASTGDILTAWLFKAIYDNEPSKRRVNLCNMASFRIFPSAGLDNYIHNCFIPNQYSVMTVEELKAISLPVLASTIAFAKSQTSLKHGLLTHKYLQLSAQPSKSMVRVVPYDLSSDVDENMTISNMTAANVVQFDWSGIGGFKTVCRYKKVMSPAPVLASNVVTISGELDDGKMIVDIALSRRKIKSLEDAISRLMGNAMGCTEEKFAYYPLTLFDGMMQGTGVTTGWLVEGILDMDKIESALNRLVSKWPMLAGRLEYTDVYMYRVRVPIGPLPPGYAAFSLTSRTSTKPITNFIQLPLPSASDVLPNSLFLDPSAPQTPDLWDKNQLPLTYWHLTYFKQPGQEYTCIGVTFPHGLLDGVGIAAVVHALEAETLGRPWAAPAPLVPGENENKMQSFLDMTALTTKADGEPLKKNYHAVSIVGIWFILNFLLWHIWQQVWHKSRRRLILLPPKVYERLVCDAREAMAREGKADVRLSTGDVLAAWILKTVYSRDPYKNRRISLSNQASLRMFSDANLDRYAHNCFIPIPYPIFTIAYLQSVSVHDLAYELARARASLSVQHAMQVYHSLQECVKAAKSSYRKVMPIDLRADESMSMSNMSIARIVDINWTGAGGGKTICRYKELVTGSPFLISNIVTIAGRLHDGSTVLDVVLNDQRMKALEYEVERLLRI</sequence>
<keyword evidence="3" id="KW-1185">Reference proteome</keyword>
<comment type="caution">
    <text evidence="2">The sequence shown here is derived from an EMBL/GenBank/DDBJ whole genome shotgun (WGS) entry which is preliminary data.</text>
</comment>
<evidence type="ECO:0000313" key="3">
    <source>
        <dbReference type="Proteomes" id="UP000284706"/>
    </source>
</evidence>
<name>A0A409Y7J4_9AGAR</name>
<dbReference type="OrthoDB" id="21502at2759"/>
<dbReference type="Gene3D" id="3.30.559.10">
    <property type="entry name" value="Chloramphenicol acetyltransferase-like domain"/>
    <property type="match status" value="4"/>
</dbReference>
<dbReference type="InterPro" id="IPR023213">
    <property type="entry name" value="CAT-like_dom_sf"/>
</dbReference>
<organism evidence="2 3">
    <name type="scientific">Gymnopilus dilepis</name>
    <dbReference type="NCBI Taxonomy" id="231916"/>
    <lineage>
        <taxon>Eukaryota</taxon>
        <taxon>Fungi</taxon>
        <taxon>Dikarya</taxon>
        <taxon>Basidiomycota</taxon>
        <taxon>Agaricomycotina</taxon>
        <taxon>Agaricomycetes</taxon>
        <taxon>Agaricomycetidae</taxon>
        <taxon>Agaricales</taxon>
        <taxon>Agaricineae</taxon>
        <taxon>Hymenogastraceae</taxon>
        <taxon>Gymnopilus</taxon>
    </lineage>
</organism>
<dbReference type="GO" id="GO:0016747">
    <property type="term" value="F:acyltransferase activity, transferring groups other than amino-acyl groups"/>
    <property type="evidence" value="ECO:0007669"/>
    <property type="project" value="TreeGrafter"/>
</dbReference>
<dbReference type="STRING" id="231916.A0A409Y7J4"/>
<dbReference type="InParanoid" id="A0A409Y7J4"/>
<gene>
    <name evidence="2" type="ORF">CVT26_014393</name>
</gene>
<dbReference type="Proteomes" id="UP000284706">
    <property type="component" value="Unassembled WGS sequence"/>
</dbReference>
<reference evidence="2 3" key="1">
    <citation type="journal article" date="2018" name="Evol. Lett.">
        <title>Horizontal gene cluster transfer increased hallucinogenic mushroom diversity.</title>
        <authorList>
            <person name="Reynolds H.T."/>
            <person name="Vijayakumar V."/>
            <person name="Gluck-Thaler E."/>
            <person name="Korotkin H.B."/>
            <person name="Matheny P.B."/>
            <person name="Slot J.C."/>
        </authorList>
    </citation>
    <scope>NUCLEOTIDE SEQUENCE [LARGE SCALE GENOMIC DNA]</scope>
    <source>
        <strain evidence="2 3">SRW20</strain>
    </source>
</reference>
<proteinExistence type="predicted"/>
<dbReference type="EMBL" id="NHYE01001083">
    <property type="protein sequence ID" value="PPQ99016.1"/>
    <property type="molecule type" value="Genomic_DNA"/>
</dbReference>
<evidence type="ECO:0000313" key="2">
    <source>
        <dbReference type="EMBL" id="PPQ99016.1"/>
    </source>
</evidence>
<dbReference type="InterPro" id="IPR050317">
    <property type="entry name" value="Plant_Fungal_Acyltransferase"/>
</dbReference>
<keyword evidence="1" id="KW-0808">Transferase</keyword>
<dbReference type="PANTHER" id="PTHR31642">
    <property type="entry name" value="TRICHOTHECENE 3-O-ACETYLTRANSFERASE"/>
    <property type="match status" value="1"/>
</dbReference>